<sequence length="75" mass="8840">MLFPNKFIEIEKSIFSKMIIILEKNNGIVEVSDLYTKLKKYFDNVEEFIFTLDLLYALELIDLGDNGDIKYVTRN</sequence>
<dbReference type="InterPro" id="IPR046900">
    <property type="entry name" value="ABC-3C_MC7"/>
</dbReference>
<proteinExistence type="predicted"/>
<dbReference type="Proteomes" id="UP000184222">
    <property type="component" value="Chromosome"/>
</dbReference>
<dbReference type="KEGG" id="frx:F7310_04005"/>
<dbReference type="STRING" id="573570.F7310_04005"/>
<keyword evidence="2" id="KW-1185">Reference proteome</keyword>
<accession>A0A1L4BRV0</accession>
<dbReference type="AlphaFoldDB" id="A0A1L4BRV0"/>
<dbReference type="Pfam" id="PF20292">
    <property type="entry name" value="MC7"/>
    <property type="match status" value="1"/>
</dbReference>
<evidence type="ECO:0000313" key="2">
    <source>
        <dbReference type="Proteomes" id="UP000184222"/>
    </source>
</evidence>
<gene>
    <name evidence="1" type="ORF">F7310_04005</name>
</gene>
<protein>
    <submittedName>
        <fullName evidence="1">Uncharacterized protein</fullName>
    </submittedName>
</protein>
<evidence type="ECO:0000313" key="1">
    <source>
        <dbReference type="EMBL" id="API86569.1"/>
    </source>
</evidence>
<dbReference type="EMBL" id="CP016796">
    <property type="protein sequence ID" value="API86569.1"/>
    <property type="molecule type" value="Genomic_DNA"/>
</dbReference>
<dbReference type="RefSeq" id="WP_072711963.1">
    <property type="nucleotide sequence ID" value="NZ_CP016796.1"/>
</dbReference>
<dbReference type="OrthoDB" id="7067166at2"/>
<reference evidence="1 2" key="1">
    <citation type="journal article" date="2016" name="Appl. Environ. Microbiol.">
        <title>Whole genome relationships among Francisella bacteria of diverse origin define new species and provide specific regions for detection.</title>
        <authorList>
            <person name="Challacombe J.F."/>
            <person name="Petersen J.M."/>
            <person name="Gallegos-Graves V."/>
            <person name="Hodge D."/>
            <person name="Pillai S."/>
            <person name="Kuske C.R."/>
        </authorList>
    </citation>
    <scope>NUCLEOTIDE SEQUENCE [LARGE SCALE GENOMIC DNA]</scope>
    <source>
        <strain evidence="2">TX07-7310</strain>
    </source>
</reference>
<organism evidence="1 2">
    <name type="scientific">Francisella uliginis</name>
    <dbReference type="NCBI Taxonomy" id="573570"/>
    <lineage>
        <taxon>Bacteria</taxon>
        <taxon>Pseudomonadati</taxon>
        <taxon>Pseudomonadota</taxon>
        <taxon>Gammaproteobacteria</taxon>
        <taxon>Thiotrichales</taxon>
        <taxon>Francisellaceae</taxon>
        <taxon>Francisella</taxon>
    </lineage>
</organism>
<name>A0A1L4BRV0_9GAMM</name>